<dbReference type="EMBL" id="LIUT01000001">
    <property type="protein sequence ID" value="KOR89844.1"/>
    <property type="molecule type" value="Genomic_DNA"/>
</dbReference>
<dbReference type="InterPro" id="IPR018656">
    <property type="entry name" value="DUF2087"/>
</dbReference>
<dbReference type="InterPro" id="IPR036388">
    <property type="entry name" value="WH-like_DNA-bd_sf"/>
</dbReference>
<dbReference type="Gene3D" id="1.10.10.10">
    <property type="entry name" value="Winged helix-like DNA-binding domain superfamily/Winged helix DNA-binding domain"/>
    <property type="match status" value="1"/>
</dbReference>
<gene>
    <name evidence="2" type="ORF">AM231_12325</name>
</gene>
<reference evidence="3" key="1">
    <citation type="submission" date="2015-08" db="EMBL/GenBank/DDBJ databases">
        <title>Genome sequencing project for genomic taxonomy and phylogenomics of Bacillus-like bacteria.</title>
        <authorList>
            <person name="Liu B."/>
            <person name="Wang J."/>
            <person name="Zhu Y."/>
            <person name="Liu G."/>
            <person name="Chen Q."/>
            <person name="Chen Z."/>
            <person name="Lan J."/>
            <person name="Che J."/>
            <person name="Ge C."/>
            <person name="Shi H."/>
            <person name="Pan Z."/>
            <person name="Liu X."/>
        </authorList>
    </citation>
    <scope>NUCLEOTIDE SEQUENCE [LARGE SCALE GENOMIC DNA]</scope>
    <source>
        <strain evidence="3">FJAT-22460</strain>
    </source>
</reference>
<evidence type="ECO:0000259" key="1">
    <source>
        <dbReference type="Pfam" id="PF09860"/>
    </source>
</evidence>
<sequence length="251" mass="29443">MDLNDRFWNASIDELKQGYIDEGPVWVCLLCGKTLEKGIIYPDREVLYESERYMNVHIRREHGSVFQYLSGLDKKLTGLTEHQNRLLQLFYQGKNDKEVQEELGIGSASTIRNHRFALKEKERQSKVLLTLMELLKDKDNHAPAFVEIPKQAKMVDERYNVTEEERESILAKVFPEGTDGPLKTFKIKEKQKYVVLREIAARLEPGVIYSEQEINDMIGRENPDYVTIRRYLIEYGFLDRKDDGSQYWLTT</sequence>
<dbReference type="OrthoDB" id="9789954at2"/>
<accession>A0A0M1P764</accession>
<feature type="domain" description="DUF2087" evidence="1">
    <location>
        <begin position="182"/>
        <end position="249"/>
    </location>
</feature>
<protein>
    <submittedName>
        <fullName evidence="2">Transcriptional regulator</fullName>
    </submittedName>
</protein>
<evidence type="ECO:0000313" key="2">
    <source>
        <dbReference type="EMBL" id="KOR89844.1"/>
    </source>
</evidence>
<proteinExistence type="predicted"/>
<dbReference type="PATRIC" id="fig|1705565.3.peg.4486"/>
<dbReference type="Proteomes" id="UP000036932">
    <property type="component" value="Unassembled WGS sequence"/>
</dbReference>
<dbReference type="Pfam" id="PF09860">
    <property type="entry name" value="DUF2087"/>
    <property type="match status" value="1"/>
</dbReference>
<comment type="caution">
    <text evidence="2">The sequence shown here is derived from an EMBL/GenBank/DDBJ whole genome shotgun (WGS) entry which is preliminary data.</text>
</comment>
<dbReference type="RefSeq" id="WP_054402854.1">
    <property type="nucleotide sequence ID" value="NZ_LIUT01000001.1"/>
</dbReference>
<dbReference type="AlphaFoldDB" id="A0A0M1P764"/>
<evidence type="ECO:0000313" key="3">
    <source>
        <dbReference type="Proteomes" id="UP000036932"/>
    </source>
</evidence>
<organism evidence="2 3">
    <name type="scientific">Paenibacillus solani</name>
    <dbReference type="NCBI Taxonomy" id="1705565"/>
    <lineage>
        <taxon>Bacteria</taxon>
        <taxon>Bacillati</taxon>
        <taxon>Bacillota</taxon>
        <taxon>Bacilli</taxon>
        <taxon>Bacillales</taxon>
        <taxon>Paenibacillaceae</taxon>
        <taxon>Paenibacillus</taxon>
    </lineage>
</organism>
<name>A0A0M1P764_9BACL</name>
<keyword evidence="3" id="KW-1185">Reference proteome</keyword>